<dbReference type="PANTHER" id="PTHR46856">
    <property type="entry name" value="PX DOMAIN-CONTAINING PROTEIN EREL1-RELATED"/>
    <property type="match status" value="1"/>
</dbReference>
<evidence type="ECO:0000256" key="5">
    <source>
        <dbReference type="ARBA" id="ARBA00022927"/>
    </source>
</evidence>
<feature type="region of interest" description="Disordered" evidence="10">
    <location>
        <begin position="342"/>
        <end position="374"/>
    </location>
</feature>
<keyword evidence="13" id="KW-1185">Reference proteome</keyword>
<feature type="compositionally biased region" description="Polar residues" evidence="10">
    <location>
        <begin position="350"/>
        <end position="361"/>
    </location>
</feature>
<dbReference type="SMART" id="SM00312">
    <property type="entry name" value="PX"/>
    <property type="match status" value="1"/>
</dbReference>
<dbReference type="PANTHER" id="PTHR46856:SF1">
    <property type="entry name" value="PX DOMAIN-CONTAINING PROTEIN EREL1-RELATED"/>
    <property type="match status" value="1"/>
</dbReference>
<organism evidence="12 13">
    <name type="scientific">Dioscorea zingiberensis</name>
    <dbReference type="NCBI Taxonomy" id="325984"/>
    <lineage>
        <taxon>Eukaryota</taxon>
        <taxon>Viridiplantae</taxon>
        <taxon>Streptophyta</taxon>
        <taxon>Embryophyta</taxon>
        <taxon>Tracheophyta</taxon>
        <taxon>Spermatophyta</taxon>
        <taxon>Magnoliopsida</taxon>
        <taxon>Liliopsida</taxon>
        <taxon>Dioscoreales</taxon>
        <taxon>Dioscoreaceae</taxon>
        <taxon>Dioscorea</taxon>
    </lineage>
</organism>
<feature type="compositionally biased region" description="Basic residues" evidence="10">
    <location>
        <begin position="1"/>
        <end position="11"/>
    </location>
</feature>
<keyword evidence="5" id="KW-0653">Protein transport</keyword>
<dbReference type="GO" id="GO:0010008">
    <property type="term" value="C:endosome membrane"/>
    <property type="evidence" value="ECO:0007669"/>
    <property type="project" value="UniProtKB-SubCell"/>
</dbReference>
<dbReference type="OrthoDB" id="76516at2759"/>
<dbReference type="GO" id="GO:0035091">
    <property type="term" value="F:phosphatidylinositol binding"/>
    <property type="evidence" value="ECO:0007669"/>
    <property type="project" value="InterPro"/>
</dbReference>
<feature type="region of interest" description="Disordered" evidence="10">
    <location>
        <begin position="1"/>
        <end position="21"/>
    </location>
</feature>
<accession>A0A9D5DFC3</accession>
<evidence type="ECO:0000256" key="10">
    <source>
        <dbReference type="SAM" id="MobiDB-lite"/>
    </source>
</evidence>
<evidence type="ECO:0000313" key="12">
    <source>
        <dbReference type="EMBL" id="KAJ0989500.1"/>
    </source>
</evidence>
<evidence type="ECO:0000256" key="9">
    <source>
        <dbReference type="SAM" id="Coils"/>
    </source>
</evidence>
<name>A0A9D5DFC3_9LILI</name>
<dbReference type="GO" id="GO:0015031">
    <property type="term" value="P:protein transport"/>
    <property type="evidence" value="ECO:0007669"/>
    <property type="project" value="UniProtKB-KW"/>
</dbReference>
<evidence type="ECO:0000313" key="13">
    <source>
        <dbReference type="Proteomes" id="UP001085076"/>
    </source>
</evidence>
<keyword evidence="4" id="KW-0963">Cytoplasm</keyword>
<proteinExistence type="predicted"/>
<sequence length="740" mass="83281">MPRRSPPKHRHDGTSPLPMGMDWSLAPKKWEGRNTVWPHEPRTGWSYCVMIPSWVVQPDSRASGDGLLNPIIFYRVQVGIQSPEGVSTSRDILRRFSDFLKFFSALTKTLPQKKIPAAPPKHAFLRINSSRLLLEERRAALEEWMGKLLSDIDVSRSAPVAAFLELEAAVRSSFQDVNSQSLGPNASGAVAMSSLVPFRTSSGVSVADTSTACKSQSVASDLDSDSAYENAELGTPRQGGFQLTETGIGDLESVHDLTDTARPLANGVLVRDSFLDQPEEFVRSKLHDRKEALVLGKDHIYGTSSKEALLSRDRFEFMTEQAHDKLFGHARKFSDESIGSDISSIRGSEHSNPGIGNSISEESVDLPGGTDAQSAREPINIMGTQFSNDAQIMLPLDQQHKLNRVFLTMQRRLMTVKTDMEDLIARLNQEMAVKEYLMTKVKDLEGELEVTKQKSKENLQQAIVIERERVTRIQWDMDELRRKYLEMESKLKSEQDEKTHVELERSTALADKDMLMQELDIKQVQIENLQKRLEVMEVKSKSDIEVLVKEVKVLRSSQANLKEALNQSMKEKAELERIIQKDNQQLANAKTSRKKLLHESKVLRNRLQECSIDFLADEENNLLVNPSSVSDALDLLMTSDNRIGLLLAEAQLLAQDDDHDVNKTHGTDSSENRFSNGEDPARVDDEIRKVLTDLLVDNARLRKQIISVMQCALKTVSKPQKDEASDVPARKTILNMFLER</sequence>
<keyword evidence="7" id="KW-0472">Membrane</keyword>
<dbReference type="Pfam" id="PF00787">
    <property type="entry name" value="PX"/>
    <property type="match status" value="1"/>
</dbReference>
<feature type="coiled-coil region" evidence="9">
    <location>
        <begin position="434"/>
        <end position="599"/>
    </location>
</feature>
<protein>
    <recommendedName>
        <fullName evidence="11">PX domain-containing protein</fullName>
    </recommendedName>
</protein>
<feature type="region of interest" description="Disordered" evidence="10">
    <location>
        <begin position="662"/>
        <end position="681"/>
    </location>
</feature>
<reference evidence="12" key="2">
    <citation type="journal article" date="2022" name="Hortic Res">
        <title>The genome of Dioscorea zingiberensis sheds light on the biosynthesis, origin and evolution of the medicinally important diosgenin saponins.</title>
        <authorList>
            <person name="Li Y."/>
            <person name="Tan C."/>
            <person name="Li Z."/>
            <person name="Guo J."/>
            <person name="Li S."/>
            <person name="Chen X."/>
            <person name="Wang C."/>
            <person name="Dai X."/>
            <person name="Yang H."/>
            <person name="Song W."/>
            <person name="Hou L."/>
            <person name="Xu J."/>
            <person name="Tong Z."/>
            <person name="Xu A."/>
            <person name="Yuan X."/>
            <person name="Wang W."/>
            <person name="Yang Q."/>
            <person name="Chen L."/>
            <person name="Sun Z."/>
            <person name="Wang K."/>
            <person name="Pan B."/>
            <person name="Chen J."/>
            <person name="Bao Y."/>
            <person name="Liu F."/>
            <person name="Qi X."/>
            <person name="Gang D.R."/>
            <person name="Wen J."/>
            <person name="Li J."/>
        </authorList>
    </citation>
    <scope>NUCLEOTIDE SEQUENCE</scope>
    <source>
        <strain evidence="12">Dzin_1.0</strain>
    </source>
</reference>
<dbReference type="AlphaFoldDB" id="A0A9D5DFC3"/>
<reference evidence="12" key="1">
    <citation type="submission" date="2021-03" db="EMBL/GenBank/DDBJ databases">
        <authorList>
            <person name="Li Z."/>
            <person name="Yang C."/>
        </authorList>
    </citation>
    <scope>NUCLEOTIDE SEQUENCE</scope>
    <source>
        <strain evidence="12">Dzin_1.0</strain>
        <tissue evidence="12">Leaf</tissue>
    </source>
</reference>
<evidence type="ECO:0000256" key="7">
    <source>
        <dbReference type="ARBA" id="ARBA00023136"/>
    </source>
</evidence>
<gene>
    <name evidence="12" type="ORF">J5N97_007856</name>
</gene>
<dbReference type="SUPFAM" id="SSF64268">
    <property type="entry name" value="PX domain"/>
    <property type="match status" value="1"/>
</dbReference>
<comment type="subcellular location">
    <subcellularLocation>
        <location evidence="2">Cytoplasm</location>
        <location evidence="2">Cytosol</location>
    </subcellularLocation>
    <subcellularLocation>
        <location evidence="1">Endosome membrane</location>
        <topology evidence="1">Peripheral membrane protein</topology>
    </subcellularLocation>
</comment>
<dbReference type="GO" id="GO:0005829">
    <property type="term" value="C:cytosol"/>
    <property type="evidence" value="ECO:0007669"/>
    <property type="project" value="UniProtKB-SubCell"/>
</dbReference>
<keyword evidence="6 9" id="KW-0175">Coiled coil</keyword>
<dbReference type="InterPro" id="IPR001683">
    <property type="entry name" value="PX_dom"/>
</dbReference>
<keyword evidence="3" id="KW-0813">Transport</keyword>
<comment type="function">
    <text evidence="8">Acts as an effector of RABF2A and RABF2B. Involved in vacuolar transport of storage proteins. Regulates membrane trafficking to protein storage vacuoles (PSVs). Binds specifically to phosphatidylinositol 3-monophosphate (PtdIns3P).</text>
</comment>
<dbReference type="PROSITE" id="PS50195">
    <property type="entry name" value="PX"/>
    <property type="match status" value="1"/>
</dbReference>
<evidence type="ECO:0000256" key="1">
    <source>
        <dbReference type="ARBA" id="ARBA00004481"/>
    </source>
</evidence>
<feature type="domain" description="PX" evidence="11">
    <location>
        <begin position="52"/>
        <end position="171"/>
    </location>
</feature>
<evidence type="ECO:0000256" key="8">
    <source>
        <dbReference type="ARBA" id="ARBA00055681"/>
    </source>
</evidence>
<evidence type="ECO:0000256" key="6">
    <source>
        <dbReference type="ARBA" id="ARBA00023054"/>
    </source>
</evidence>
<comment type="caution">
    <text evidence="12">The sequence shown here is derived from an EMBL/GenBank/DDBJ whole genome shotgun (WGS) entry which is preliminary data.</text>
</comment>
<dbReference type="Proteomes" id="UP001085076">
    <property type="component" value="Miscellaneous, Linkage group lg01"/>
</dbReference>
<dbReference type="FunFam" id="3.30.1520.10:FF:000060">
    <property type="entry name" value="Phox (PX) domain-containing protein"/>
    <property type="match status" value="1"/>
</dbReference>
<dbReference type="InterPro" id="IPR044588">
    <property type="entry name" value="EREX-like"/>
</dbReference>
<dbReference type="Gene3D" id="3.30.1520.10">
    <property type="entry name" value="Phox-like domain"/>
    <property type="match status" value="1"/>
</dbReference>
<dbReference type="EMBL" id="JAGGNH010000001">
    <property type="protein sequence ID" value="KAJ0989500.1"/>
    <property type="molecule type" value="Genomic_DNA"/>
</dbReference>
<evidence type="ECO:0000256" key="3">
    <source>
        <dbReference type="ARBA" id="ARBA00022448"/>
    </source>
</evidence>
<feature type="compositionally biased region" description="Basic and acidic residues" evidence="10">
    <location>
        <begin position="662"/>
        <end position="671"/>
    </location>
</feature>
<evidence type="ECO:0000256" key="2">
    <source>
        <dbReference type="ARBA" id="ARBA00004514"/>
    </source>
</evidence>
<evidence type="ECO:0000259" key="11">
    <source>
        <dbReference type="PROSITE" id="PS50195"/>
    </source>
</evidence>
<dbReference type="InterPro" id="IPR036871">
    <property type="entry name" value="PX_dom_sf"/>
</dbReference>
<evidence type="ECO:0000256" key="4">
    <source>
        <dbReference type="ARBA" id="ARBA00022490"/>
    </source>
</evidence>